<dbReference type="STRING" id="1043493.SAMN05421637_0166"/>
<dbReference type="GO" id="GO:0006979">
    <property type="term" value="P:response to oxidative stress"/>
    <property type="evidence" value="ECO:0007669"/>
    <property type="project" value="InterPro"/>
</dbReference>
<dbReference type="AlphaFoldDB" id="A0A1H6TZ25"/>
<dbReference type="eggNOG" id="COG1764">
    <property type="taxonomic scope" value="Bacteria"/>
</dbReference>
<keyword evidence="2" id="KW-1185">Reference proteome</keyword>
<dbReference type="InterPro" id="IPR036102">
    <property type="entry name" value="OsmC/Ohrsf"/>
</dbReference>
<dbReference type="InterPro" id="IPR052707">
    <property type="entry name" value="OsmC_Ohr_Peroxiredoxin"/>
</dbReference>
<dbReference type="InterPro" id="IPR015946">
    <property type="entry name" value="KH_dom-like_a/b"/>
</dbReference>
<dbReference type="Gene3D" id="3.30.300.20">
    <property type="match status" value="1"/>
</dbReference>
<proteinExistence type="predicted"/>
<accession>A0A1H6TZ25</accession>
<organism evidence="1 2">
    <name type="scientific">Demequina mangrovi</name>
    <dbReference type="NCBI Taxonomy" id="1043493"/>
    <lineage>
        <taxon>Bacteria</taxon>
        <taxon>Bacillati</taxon>
        <taxon>Actinomycetota</taxon>
        <taxon>Actinomycetes</taxon>
        <taxon>Micrococcales</taxon>
        <taxon>Demequinaceae</taxon>
        <taxon>Demequina</taxon>
    </lineage>
</organism>
<dbReference type="NCBIfam" id="TIGR03562">
    <property type="entry name" value="osmo_induc_OsmC"/>
    <property type="match status" value="1"/>
</dbReference>
<dbReference type="InterPro" id="IPR019904">
    <property type="entry name" value="Peroxiredoxin_OsmC"/>
</dbReference>
<reference evidence="2" key="1">
    <citation type="submission" date="2016-10" db="EMBL/GenBank/DDBJ databases">
        <authorList>
            <person name="Varghese N."/>
        </authorList>
    </citation>
    <scope>NUCLEOTIDE SEQUENCE [LARGE SCALE GENOMIC DNA]</scope>
    <source>
        <strain evidence="2">DSM 24868</strain>
    </source>
</reference>
<evidence type="ECO:0000313" key="1">
    <source>
        <dbReference type="EMBL" id="SEI84446.1"/>
    </source>
</evidence>
<dbReference type="PANTHER" id="PTHR42830">
    <property type="entry name" value="OSMOTICALLY INDUCIBLE FAMILY PROTEIN"/>
    <property type="match status" value="1"/>
</dbReference>
<dbReference type="RefSeq" id="WP_042212185.1">
    <property type="nucleotide sequence ID" value="NZ_BBLU01000001.1"/>
</dbReference>
<dbReference type="PANTHER" id="PTHR42830:SF1">
    <property type="entry name" value="OSMOTICALLY INDUCIBLE FAMILY PROTEIN"/>
    <property type="match status" value="1"/>
</dbReference>
<sequence>MEVSSKAKAEWYSGLTTGQGKAHLESGNGSFDVNWKARSEGEAGVTTPEELLAAAHASCFSMALSFALEQNGTPPHWVKVDAEVKFEAGVGVKSSMLTVHAKVSGIDQLEFTRFAEDAKENCPVSKALAGVDISLESATLEESVV</sequence>
<dbReference type="GO" id="GO:0004601">
    <property type="term" value="F:peroxidase activity"/>
    <property type="evidence" value="ECO:0007669"/>
    <property type="project" value="InterPro"/>
</dbReference>
<dbReference type="Proteomes" id="UP000183315">
    <property type="component" value="Unassembled WGS sequence"/>
</dbReference>
<dbReference type="InterPro" id="IPR003718">
    <property type="entry name" value="OsmC/Ohr_fam"/>
</dbReference>
<name>A0A1H6TZ25_9MICO</name>
<gene>
    <name evidence="1" type="ORF">SAMN05421637_0166</name>
</gene>
<protein>
    <submittedName>
        <fullName evidence="1">Osmotically inducible protein OsmC</fullName>
    </submittedName>
</protein>
<dbReference type="SUPFAM" id="SSF82784">
    <property type="entry name" value="OsmC-like"/>
    <property type="match status" value="1"/>
</dbReference>
<dbReference type="OrthoDB" id="9807532at2"/>
<dbReference type="Pfam" id="PF02566">
    <property type="entry name" value="OsmC"/>
    <property type="match status" value="1"/>
</dbReference>
<dbReference type="EMBL" id="FNZI01000001">
    <property type="protein sequence ID" value="SEI84446.1"/>
    <property type="molecule type" value="Genomic_DNA"/>
</dbReference>
<evidence type="ECO:0000313" key="2">
    <source>
        <dbReference type="Proteomes" id="UP000183315"/>
    </source>
</evidence>